<proteinExistence type="inferred from homology"/>
<evidence type="ECO:0000256" key="1">
    <source>
        <dbReference type="ARBA" id="ARBA00004651"/>
    </source>
</evidence>
<feature type="transmembrane region" description="Helical" evidence="7">
    <location>
        <begin position="12"/>
        <end position="31"/>
    </location>
</feature>
<feature type="transmembrane region" description="Helical" evidence="7">
    <location>
        <begin position="138"/>
        <end position="159"/>
    </location>
</feature>
<keyword evidence="3" id="KW-1003">Cell membrane</keyword>
<feature type="transmembrane region" description="Helical" evidence="7">
    <location>
        <begin position="386"/>
        <end position="403"/>
    </location>
</feature>
<dbReference type="GO" id="GO:0005886">
    <property type="term" value="C:plasma membrane"/>
    <property type="evidence" value="ECO:0007669"/>
    <property type="project" value="UniProtKB-SubCell"/>
</dbReference>
<dbReference type="Proteomes" id="UP000293637">
    <property type="component" value="Unassembled WGS sequence"/>
</dbReference>
<feature type="transmembrane region" description="Helical" evidence="7">
    <location>
        <begin position="217"/>
        <end position="235"/>
    </location>
</feature>
<dbReference type="InterPro" id="IPR050833">
    <property type="entry name" value="Poly_Biosynth_Transport"/>
</dbReference>
<dbReference type="AlphaFoldDB" id="A0A4Q9WE20"/>
<organism evidence="8 9">
    <name type="scientific">Staphylococcus lugdunensis</name>
    <dbReference type="NCBI Taxonomy" id="28035"/>
    <lineage>
        <taxon>Bacteria</taxon>
        <taxon>Bacillati</taxon>
        <taxon>Bacillota</taxon>
        <taxon>Bacilli</taxon>
        <taxon>Bacillales</taxon>
        <taxon>Staphylococcaceae</taxon>
        <taxon>Staphylococcus</taxon>
    </lineage>
</organism>
<evidence type="ECO:0000256" key="2">
    <source>
        <dbReference type="ARBA" id="ARBA00007430"/>
    </source>
</evidence>
<name>A0A4Q9WE20_STALU</name>
<feature type="transmembrane region" description="Helical" evidence="7">
    <location>
        <begin position="282"/>
        <end position="303"/>
    </location>
</feature>
<feature type="transmembrane region" description="Helical" evidence="7">
    <location>
        <begin position="165"/>
        <end position="186"/>
    </location>
</feature>
<protein>
    <submittedName>
        <fullName evidence="8">Capsular biosynthesis protein</fullName>
    </submittedName>
</protein>
<accession>A0A4Q9WE20</accession>
<feature type="transmembrane region" description="Helical" evidence="7">
    <location>
        <begin position="43"/>
        <end position="61"/>
    </location>
</feature>
<gene>
    <name evidence="8" type="ORF">EQ812_02510</name>
</gene>
<feature type="transmembrane region" description="Helical" evidence="7">
    <location>
        <begin position="241"/>
        <end position="261"/>
    </location>
</feature>
<evidence type="ECO:0000313" key="9">
    <source>
        <dbReference type="Proteomes" id="UP000293637"/>
    </source>
</evidence>
<evidence type="ECO:0000256" key="3">
    <source>
        <dbReference type="ARBA" id="ARBA00022475"/>
    </source>
</evidence>
<comment type="caution">
    <text evidence="8">The sequence shown here is derived from an EMBL/GenBank/DDBJ whole genome shotgun (WGS) entry which is preliminary data.</text>
</comment>
<evidence type="ECO:0000313" key="8">
    <source>
        <dbReference type="EMBL" id="TBW73698.1"/>
    </source>
</evidence>
<feature type="transmembrane region" description="Helical" evidence="7">
    <location>
        <begin position="110"/>
        <end position="131"/>
    </location>
</feature>
<comment type="subcellular location">
    <subcellularLocation>
        <location evidence="1">Cell membrane</location>
        <topology evidence="1">Multi-pass membrane protein</topology>
    </subcellularLocation>
</comment>
<evidence type="ECO:0000256" key="6">
    <source>
        <dbReference type="ARBA" id="ARBA00023136"/>
    </source>
</evidence>
<dbReference type="Pfam" id="PF13440">
    <property type="entry name" value="Polysacc_synt_3"/>
    <property type="match status" value="1"/>
</dbReference>
<feature type="transmembrane region" description="Helical" evidence="7">
    <location>
        <begin position="354"/>
        <end position="374"/>
    </location>
</feature>
<reference evidence="8 9" key="1">
    <citation type="journal article" date="2019" name="Sci. Transl. Med.">
        <title>Quorum sensing between bacterial species on the skin protects against epidermal injury in atopic dermatitis.</title>
        <authorList>
            <person name="Williams M.R."/>
        </authorList>
    </citation>
    <scope>NUCLEOTIDE SEQUENCE [LARGE SCALE GENOMIC DNA]</scope>
    <source>
        <strain evidence="8 9">E7</strain>
    </source>
</reference>
<dbReference type="RefSeq" id="WP_037540931.1">
    <property type="nucleotide sequence ID" value="NZ_CAXOPE010000001.1"/>
</dbReference>
<dbReference type="PANTHER" id="PTHR30250:SF10">
    <property type="entry name" value="LIPOPOLYSACCHARIDE BIOSYNTHESIS PROTEIN WZXC"/>
    <property type="match status" value="1"/>
</dbReference>
<feature type="transmembrane region" description="Helical" evidence="7">
    <location>
        <begin position="82"/>
        <end position="104"/>
    </location>
</feature>
<feature type="transmembrane region" description="Helical" evidence="7">
    <location>
        <begin position="323"/>
        <end position="347"/>
    </location>
</feature>
<dbReference type="GeneID" id="58091055"/>
<keyword evidence="5 7" id="KW-1133">Transmembrane helix</keyword>
<evidence type="ECO:0000256" key="5">
    <source>
        <dbReference type="ARBA" id="ARBA00022989"/>
    </source>
</evidence>
<dbReference type="EMBL" id="SCHB01000001">
    <property type="protein sequence ID" value="TBW73698.1"/>
    <property type="molecule type" value="Genomic_DNA"/>
</dbReference>
<keyword evidence="6 7" id="KW-0472">Membrane</keyword>
<evidence type="ECO:0000256" key="4">
    <source>
        <dbReference type="ARBA" id="ARBA00022692"/>
    </source>
</evidence>
<comment type="similarity">
    <text evidence="2">Belongs to the polysaccharide synthase family.</text>
</comment>
<sequence length="411" mass="46520">MKKSKFLNDSLLMIISSGIGQFILIITTPVVSRIYSPSQFGEFTIFSNIAMILIPIINARYDLLIINAKNQHKANVLSQISFIISAVIILCLIPISIIFLIIFPQYILDIIFVIITLVLVSFTNIFTNYLNRERNYKALSIINIFRSASMTLIQIGLGVLHFGSLGLIIGFAFSYISGIGIGYRTFKRYFYIITDKQEVRNEFLEHKNQLIYSTPSILLNSLSFSIVIFFLGILYTNEEVGIYGMTIRILGIPVTIISLGLSKIFMQRANDYYLKYGTFRNLLLKFSGALIVLSIALYIPFYLLSENIVNLILGSQWLGTITVMQITIPLFAIRLLVSTVSLSVVVIKKQQIELMLQASFVIGTVITFYISKIASLEFMQFVELNTAVLIASYSLFYVVLYHFSKSKNIQS</sequence>
<evidence type="ECO:0000256" key="7">
    <source>
        <dbReference type="SAM" id="Phobius"/>
    </source>
</evidence>
<keyword evidence="4 7" id="KW-0812">Transmembrane</keyword>
<dbReference type="PANTHER" id="PTHR30250">
    <property type="entry name" value="PST FAMILY PREDICTED COLANIC ACID TRANSPORTER"/>
    <property type="match status" value="1"/>
</dbReference>